<dbReference type="NCBIfam" id="TIGR02937">
    <property type="entry name" value="sigma70-ECF"/>
    <property type="match status" value="1"/>
</dbReference>
<dbReference type="EMBL" id="CP003746">
    <property type="protein sequence ID" value="AFU97821.1"/>
    <property type="molecule type" value="Genomic_DNA"/>
</dbReference>
<dbReference type="CDD" id="cd06171">
    <property type="entry name" value="Sigma70_r4"/>
    <property type="match status" value="1"/>
</dbReference>
<dbReference type="PANTHER" id="PTHR43133:SF64">
    <property type="entry name" value="ECF SIGMA FACTOR"/>
    <property type="match status" value="1"/>
</dbReference>
<evidence type="ECO:0000259" key="5">
    <source>
        <dbReference type="Pfam" id="PF04542"/>
    </source>
</evidence>
<feature type="domain" description="RNA polymerase sigma factor 70 region 4 type 2" evidence="6">
    <location>
        <begin position="112"/>
        <end position="163"/>
    </location>
</feature>
<dbReference type="GO" id="GO:0006352">
    <property type="term" value="P:DNA-templated transcription initiation"/>
    <property type="evidence" value="ECO:0007669"/>
    <property type="project" value="InterPro"/>
</dbReference>
<dbReference type="GO" id="GO:0016987">
    <property type="term" value="F:sigma factor activity"/>
    <property type="evidence" value="ECO:0007669"/>
    <property type="project" value="UniProtKB-KW"/>
</dbReference>
<comment type="similarity">
    <text evidence="1">Belongs to the sigma-70 factor family. ECF subfamily.</text>
</comment>
<name>K4KFU7_SIMAS</name>
<dbReference type="HOGENOM" id="CLU_047691_15_2_6"/>
<dbReference type="InterPro" id="IPR007627">
    <property type="entry name" value="RNA_pol_sigma70_r2"/>
</dbReference>
<dbReference type="NCBIfam" id="NF006550">
    <property type="entry name" value="PRK09047.1"/>
    <property type="match status" value="1"/>
</dbReference>
<dbReference type="Proteomes" id="UP000000466">
    <property type="component" value="Chromosome"/>
</dbReference>
<evidence type="ECO:0000313" key="8">
    <source>
        <dbReference type="Proteomes" id="UP000000466"/>
    </source>
</evidence>
<dbReference type="Pfam" id="PF08281">
    <property type="entry name" value="Sigma70_r4_2"/>
    <property type="match status" value="1"/>
</dbReference>
<dbReference type="InterPro" id="IPR036388">
    <property type="entry name" value="WH-like_DNA-bd_sf"/>
</dbReference>
<dbReference type="SUPFAM" id="SSF88659">
    <property type="entry name" value="Sigma3 and sigma4 domains of RNA polymerase sigma factors"/>
    <property type="match status" value="1"/>
</dbReference>
<dbReference type="RefSeq" id="WP_015045994.1">
    <property type="nucleotide sequence ID" value="NC_018868.3"/>
</dbReference>
<dbReference type="SUPFAM" id="SSF88946">
    <property type="entry name" value="Sigma2 domain of RNA polymerase sigma factors"/>
    <property type="match status" value="1"/>
</dbReference>
<dbReference type="Pfam" id="PF04542">
    <property type="entry name" value="Sigma70_r2"/>
    <property type="match status" value="1"/>
</dbReference>
<keyword evidence="7" id="KW-0808">Transferase</keyword>
<dbReference type="InterPro" id="IPR013249">
    <property type="entry name" value="RNA_pol_sigma70_r4_t2"/>
</dbReference>
<keyword evidence="3" id="KW-0731">Sigma factor</keyword>
<dbReference type="EC" id="2.7.7.6" evidence="7"/>
<evidence type="ECO:0000256" key="3">
    <source>
        <dbReference type="ARBA" id="ARBA00023082"/>
    </source>
</evidence>
<dbReference type="AlphaFoldDB" id="K4KFU7"/>
<dbReference type="STRING" id="1117647.M5M_03050"/>
<keyword evidence="7" id="KW-0548">Nucleotidyltransferase</keyword>
<evidence type="ECO:0000256" key="2">
    <source>
        <dbReference type="ARBA" id="ARBA00023015"/>
    </source>
</evidence>
<dbReference type="GO" id="GO:0003899">
    <property type="term" value="F:DNA-directed RNA polymerase activity"/>
    <property type="evidence" value="ECO:0007669"/>
    <property type="project" value="UniProtKB-EC"/>
</dbReference>
<evidence type="ECO:0000259" key="6">
    <source>
        <dbReference type="Pfam" id="PF08281"/>
    </source>
</evidence>
<dbReference type="KEGG" id="saga:M5M_03050"/>
<reference evidence="7 8" key="1">
    <citation type="journal article" date="2013" name="Genome Announc.">
        <title>Complete genome sequence of Simiduia agarivorans SA1(T), a marine bacterium able to degrade a variety of polysaccharides.</title>
        <authorList>
            <person name="Lin S.Y."/>
            <person name="Shieh W.Y."/>
            <person name="Chen J.S."/>
            <person name="Tang S.L."/>
        </authorList>
    </citation>
    <scope>NUCLEOTIDE SEQUENCE [LARGE SCALE GENOMIC DNA]</scope>
    <source>
        <strain evidence="8">DSM 21679 / JCM 13881 / BCRC 17597 / SA1</strain>
    </source>
</reference>
<dbReference type="eggNOG" id="COG1595">
    <property type="taxonomic scope" value="Bacteria"/>
</dbReference>
<keyword evidence="8" id="KW-1185">Reference proteome</keyword>
<evidence type="ECO:0000313" key="7">
    <source>
        <dbReference type="EMBL" id="AFU97821.1"/>
    </source>
</evidence>
<dbReference type="Gene3D" id="1.10.10.10">
    <property type="entry name" value="Winged helix-like DNA-binding domain superfamily/Winged helix DNA-binding domain"/>
    <property type="match status" value="1"/>
</dbReference>
<accession>K4KFU7</accession>
<keyword evidence="4" id="KW-0804">Transcription</keyword>
<protein>
    <submittedName>
        <fullName evidence="7">RNA polymerase factor sigma-70</fullName>
        <ecNumber evidence="7">2.7.7.6</ecNumber>
    </submittedName>
</protein>
<keyword evidence="2" id="KW-0805">Transcription regulation</keyword>
<dbReference type="Gene3D" id="1.10.1740.10">
    <property type="match status" value="1"/>
</dbReference>
<sequence length="172" mass="19608">MKSRALDQFLQAHERQAFGIARAAVGNTDDALDLVQDAMMQLVKAYSDKTEIEWKPLFYRILNNRIMDHFRRQKTKGKVLVETEESQNAETWVAGTLPDGAQQLKHDRQMKALQLALKALPERQKEAFLLRCWEGQDTAQTAVHMGCSEGSVKTHYSRALQALRKALGDLWP</sequence>
<feature type="domain" description="RNA polymerase sigma-70 region 2" evidence="5">
    <location>
        <begin position="11"/>
        <end position="74"/>
    </location>
</feature>
<dbReference type="OrthoDB" id="9783733at2"/>
<dbReference type="InterPro" id="IPR013325">
    <property type="entry name" value="RNA_pol_sigma_r2"/>
</dbReference>
<dbReference type="PANTHER" id="PTHR43133">
    <property type="entry name" value="RNA POLYMERASE ECF-TYPE SIGMA FACTO"/>
    <property type="match status" value="1"/>
</dbReference>
<gene>
    <name evidence="7" type="ordered locus">M5M_03050</name>
</gene>
<dbReference type="InterPro" id="IPR013324">
    <property type="entry name" value="RNA_pol_sigma_r3/r4-like"/>
</dbReference>
<dbReference type="GO" id="GO:0003677">
    <property type="term" value="F:DNA binding"/>
    <property type="evidence" value="ECO:0007669"/>
    <property type="project" value="InterPro"/>
</dbReference>
<proteinExistence type="inferred from homology"/>
<evidence type="ECO:0000256" key="1">
    <source>
        <dbReference type="ARBA" id="ARBA00010641"/>
    </source>
</evidence>
<organism evidence="7 8">
    <name type="scientific">Simiduia agarivorans (strain DSM 21679 / JCM 13881 / BCRC 17597 / SA1)</name>
    <dbReference type="NCBI Taxonomy" id="1117647"/>
    <lineage>
        <taxon>Bacteria</taxon>
        <taxon>Pseudomonadati</taxon>
        <taxon>Pseudomonadota</taxon>
        <taxon>Gammaproteobacteria</taxon>
        <taxon>Cellvibrionales</taxon>
        <taxon>Cellvibrionaceae</taxon>
        <taxon>Simiduia</taxon>
    </lineage>
</organism>
<dbReference type="InterPro" id="IPR039425">
    <property type="entry name" value="RNA_pol_sigma-70-like"/>
</dbReference>
<evidence type="ECO:0000256" key="4">
    <source>
        <dbReference type="ARBA" id="ARBA00023163"/>
    </source>
</evidence>
<dbReference type="InterPro" id="IPR014284">
    <property type="entry name" value="RNA_pol_sigma-70_dom"/>
</dbReference>